<protein>
    <recommendedName>
        <fullName evidence="1">Glycosyltransferase 2-like domain-containing protein</fullName>
    </recommendedName>
</protein>
<dbReference type="CDD" id="cd00761">
    <property type="entry name" value="Glyco_tranf_GTA_type"/>
    <property type="match status" value="1"/>
</dbReference>
<evidence type="ECO:0000313" key="3">
    <source>
        <dbReference type="Proteomes" id="UP001499978"/>
    </source>
</evidence>
<dbReference type="PANTHER" id="PTHR22916:SF3">
    <property type="entry name" value="UDP-GLCNAC:BETAGAL BETA-1,3-N-ACETYLGLUCOSAMINYLTRANSFERASE-LIKE PROTEIN 1"/>
    <property type="match status" value="1"/>
</dbReference>
<comment type="caution">
    <text evidence="2">The sequence shown here is derived from an EMBL/GenBank/DDBJ whole genome shotgun (WGS) entry which is preliminary data.</text>
</comment>
<sequence length="343" mass="35720">MADGGRGGRAAALAARAAVATAGAAPRRPGTGMTAAAPTVSVVIPTVGRDTLGRAVAAALAQSRPPVEVLVVVDGDGPPPTFADPRARALPGHGAGPAAMRMTGARAAVGDLVAFCDDDDEWLPSKLSQQVAAYQAAPTRRPAVISLCRDVDAAGRTLFEPVPGGGLPAGAPLPHRLFRRCSLRQRTGLGGSSTILCDRELLLAEPLREDLALHEDWEWLLRVDRRPDAGVVIVEAPLVRYRVNPPGTSAGSPADGWRRSVAFAHAAGLDRRTLGDFLLTVSGPMAVADGQLGPALRIARDAVLRGRPGLPALSTFALLLVLPAPVRWRLGSWASRLLDRPTG</sequence>
<dbReference type="InterPro" id="IPR029044">
    <property type="entry name" value="Nucleotide-diphossugar_trans"/>
</dbReference>
<dbReference type="Gene3D" id="3.90.550.10">
    <property type="entry name" value="Spore Coat Polysaccharide Biosynthesis Protein SpsA, Chain A"/>
    <property type="match status" value="1"/>
</dbReference>
<feature type="domain" description="Glycosyltransferase 2-like" evidence="1">
    <location>
        <begin position="41"/>
        <end position="137"/>
    </location>
</feature>
<dbReference type="PANTHER" id="PTHR22916">
    <property type="entry name" value="GLYCOSYLTRANSFERASE"/>
    <property type="match status" value="1"/>
</dbReference>
<organism evidence="2 3">
    <name type="scientific">Pilimelia columellifera subsp. columellifera</name>
    <dbReference type="NCBI Taxonomy" id="706583"/>
    <lineage>
        <taxon>Bacteria</taxon>
        <taxon>Bacillati</taxon>
        <taxon>Actinomycetota</taxon>
        <taxon>Actinomycetes</taxon>
        <taxon>Micromonosporales</taxon>
        <taxon>Micromonosporaceae</taxon>
        <taxon>Pilimelia</taxon>
    </lineage>
</organism>
<keyword evidence="3" id="KW-1185">Reference proteome</keyword>
<accession>A0ABP6AAF5</accession>
<dbReference type="InterPro" id="IPR001173">
    <property type="entry name" value="Glyco_trans_2-like"/>
</dbReference>
<dbReference type="SUPFAM" id="SSF53448">
    <property type="entry name" value="Nucleotide-diphospho-sugar transferases"/>
    <property type="match status" value="1"/>
</dbReference>
<dbReference type="EMBL" id="BAAARY010000001">
    <property type="protein sequence ID" value="GAA2512922.1"/>
    <property type="molecule type" value="Genomic_DNA"/>
</dbReference>
<name>A0ABP6AAF5_9ACTN</name>
<evidence type="ECO:0000313" key="2">
    <source>
        <dbReference type="EMBL" id="GAA2512922.1"/>
    </source>
</evidence>
<proteinExistence type="predicted"/>
<reference evidence="3" key="1">
    <citation type="journal article" date="2019" name="Int. J. Syst. Evol. Microbiol.">
        <title>The Global Catalogue of Microorganisms (GCM) 10K type strain sequencing project: providing services to taxonomists for standard genome sequencing and annotation.</title>
        <authorList>
            <consortium name="The Broad Institute Genomics Platform"/>
            <consortium name="The Broad Institute Genome Sequencing Center for Infectious Disease"/>
            <person name="Wu L."/>
            <person name="Ma J."/>
        </authorList>
    </citation>
    <scope>NUCLEOTIDE SEQUENCE [LARGE SCALE GENOMIC DNA]</scope>
    <source>
        <strain evidence="3">JCM 3367</strain>
    </source>
</reference>
<evidence type="ECO:0000259" key="1">
    <source>
        <dbReference type="Pfam" id="PF00535"/>
    </source>
</evidence>
<dbReference type="Proteomes" id="UP001499978">
    <property type="component" value="Unassembled WGS sequence"/>
</dbReference>
<gene>
    <name evidence="2" type="ORF">GCM10010201_05490</name>
</gene>
<dbReference type="Pfam" id="PF00535">
    <property type="entry name" value="Glycos_transf_2"/>
    <property type="match status" value="1"/>
</dbReference>